<keyword evidence="1" id="KW-0732">Signal</keyword>
<evidence type="ECO:0000313" key="2">
    <source>
        <dbReference type="EMBL" id="GAA6197176.1"/>
    </source>
</evidence>
<accession>A0ABQ0AMS1</accession>
<evidence type="ECO:0008006" key="4">
    <source>
        <dbReference type="Google" id="ProtNLM"/>
    </source>
</evidence>
<dbReference type="Proteomes" id="UP001441944">
    <property type="component" value="Unassembled WGS sequence"/>
</dbReference>
<proteinExistence type="predicted"/>
<sequence>MKLLLTKALILITLFPFTTFAETSEVAQLHNMSLDSRVEEIAQGLGQGCKEGLSDEVGVLINCNEGSFLISGENVQKISFSCAVLDWCDAPKDLIFIRLRKGFSLTNQKLDHITHTSCGDHSTGEKICVSGVSPQTKIWIERGALPTSSENIGRNLENELPENIIRVSEIDRLCANMGKMAYNLMSLRQTNVAQSQVRGIVHQLGIPEGAGFSELALSIVSQAYDKPLWSTQANKAEAQKSFRNEVENTCYKTNGWSSDRISVTAD</sequence>
<keyword evidence="3" id="KW-1185">Reference proteome</keyword>
<name>A0ABQ0AMS1_9RHOB</name>
<evidence type="ECO:0000256" key="1">
    <source>
        <dbReference type="SAM" id="SignalP"/>
    </source>
</evidence>
<protein>
    <recommendedName>
        <fullName evidence="4">YARHG domain-containing protein</fullName>
    </recommendedName>
</protein>
<reference evidence="2 3" key="1">
    <citation type="submission" date="2024-04" db="EMBL/GenBank/DDBJ databases">
        <title>Draft genome sequence of Pseudophaeobacter arcticus NBRC 116598.</title>
        <authorList>
            <person name="Miyakawa T."/>
            <person name="Kusuya Y."/>
            <person name="Miura T."/>
        </authorList>
    </citation>
    <scope>NUCLEOTIDE SEQUENCE [LARGE SCALE GENOMIC DNA]</scope>
    <source>
        <strain evidence="2 3">SU-CL00105</strain>
    </source>
</reference>
<feature type="chain" id="PRO_5045322186" description="YARHG domain-containing protein" evidence="1">
    <location>
        <begin position="22"/>
        <end position="266"/>
    </location>
</feature>
<organism evidence="2 3">
    <name type="scientific">Pseudophaeobacter arcticus</name>
    <dbReference type="NCBI Taxonomy" id="385492"/>
    <lineage>
        <taxon>Bacteria</taxon>
        <taxon>Pseudomonadati</taxon>
        <taxon>Pseudomonadota</taxon>
        <taxon>Alphaproteobacteria</taxon>
        <taxon>Rhodobacterales</taxon>
        <taxon>Paracoccaceae</taxon>
        <taxon>Pseudophaeobacter</taxon>
    </lineage>
</organism>
<comment type="caution">
    <text evidence="2">The sequence shown here is derived from an EMBL/GenBank/DDBJ whole genome shotgun (WGS) entry which is preliminary data.</text>
</comment>
<dbReference type="EMBL" id="BAABWU010000010">
    <property type="protein sequence ID" value="GAA6197176.1"/>
    <property type="molecule type" value="Genomic_DNA"/>
</dbReference>
<feature type="signal peptide" evidence="1">
    <location>
        <begin position="1"/>
        <end position="21"/>
    </location>
</feature>
<gene>
    <name evidence="2" type="ORF">NBRC116598_26200</name>
</gene>
<evidence type="ECO:0000313" key="3">
    <source>
        <dbReference type="Proteomes" id="UP001441944"/>
    </source>
</evidence>
<dbReference type="RefSeq" id="WP_353400732.1">
    <property type="nucleotide sequence ID" value="NZ_BAABWU010000010.1"/>
</dbReference>